<dbReference type="PANTHER" id="PTHR10612">
    <property type="entry name" value="APOLIPOPROTEIN D"/>
    <property type="match status" value="1"/>
</dbReference>
<dbReference type="InterPro" id="IPR003057">
    <property type="entry name" value="Invtbrt_color"/>
</dbReference>
<dbReference type="InterPro" id="IPR012674">
    <property type="entry name" value="Calycin"/>
</dbReference>
<gene>
    <name evidence="12" type="ORF">WA026_003025</name>
</gene>
<feature type="signal peptide" evidence="10">
    <location>
        <begin position="1"/>
        <end position="17"/>
    </location>
</feature>
<keyword evidence="4" id="KW-0813">Transport</keyword>
<dbReference type="Pfam" id="PF00061">
    <property type="entry name" value="Lipocalin"/>
    <property type="match status" value="1"/>
</dbReference>
<dbReference type="GO" id="GO:0000302">
    <property type="term" value="P:response to reactive oxygen species"/>
    <property type="evidence" value="ECO:0007669"/>
    <property type="project" value="TreeGrafter"/>
</dbReference>
<keyword evidence="9" id="KW-0325">Glycoprotein</keyword>
<feature type="chain" id="PRO_5043115419" description="Apolipoprotein D" evidence="10">
    <location>
        <begin position="18"/>
        <end position="209"/>
    </location>
</feature>
<evidence type="ECO:0000256" key="1">
    <source>
        <dbReference type="ARBA" id="ARBA00004613"/>
    </source>
</evidence>
<dbReference type="EMBL" id="JARQZJ010000001">
    <property type="protein sequence ID" value="KAK9869272.1"/>
    <property type="molecule type" value="Genomic_DNA"/>
</dbReference>
<evidence type="ECO:0000256" key="8">
    <source>
        <dbReference type="ARBA" id="ARBA00023157"/>
    </source>
</evidence>
<evidence type="ECO:0000313" key="12">
    <source>
        <dbReference type="EMBL" id="KAK9869272.1"/>
    </source>
</evidence>
<evidence type="ECO:0000259" key="11">
    <source>
        <dbReference type="Pfam" id="PF00061"/>
    </source>
</evidence>
<sequence length="209" mass="24275">MYAYLIFVALLANGVQTQVPFSGKCPRIKHVQQNFDVKKFEGVWISTEKYFAGFEIGKKCFEAVYSMRDNETMFIHNRMIGKLTRKVTYMDGYATPTGEPGEGKFLFLFKFPLPLNGPYWVLETDYDSYAVMWSCSQAIGFNSRLAWILTRARNFTQETLDKAYSVLDKNRLSKRLLRKMDQTGCPKYDENIEDFKVLLRNAKSVDLLE</sequence>
<dbReference type="PRINTS" id="PR01273">
    <property type="entry name" value="INVTBRTCOLOR"/>
</dbReference>
<evidence type="ECO:0000256" key="10">
    <source>
        <dbReference type="PIRNR" id="PIRNR036893"/>
    </source>
</evidence>
<dbReference type="GO" id="GO:0008289">
    <property type="term" value="F:lipid binding"/>
    <property type="evidence" value="ECO:0007669"/>
    <property type="project" value="UniProtKB-KW"/>
</dbReference>
<evidence type="ECO:0000256" key="5">
    <source>
        <dbReference type="ARBA" id="ARBA00022525"/>
    </source>
</evidence>
<dbReference type="InterPro" id="IPR000566">
    <property type="entry name" value="Lipocln_cytosolic_FA-bd_dom"/>
</dbReference>
<keyword evidence="7" id="KW-0446">Lipid-binding</keyword>
<evidence type="ECO:0000256" key="2">
    <source>
        <dbReference type="ARBA" id="ARBA00006889"/>
    </source>
</evidence>
<dbReference type="GO" id="GO:0005576">
    <property type="term" value="C:extracellular region"/>
    <property type="evidence" value="ECO:0007669"/>
    <property type="project" value="UniProtKB-SubCell"/>
</dbReference>
<comment type="subcellular location">
    <subcellularLocation>
        <location evidence="1">Secreted</location>
    </subcellularLocation>
</comment>
<reference evidence="12 13" key="1">
    <citation type="submission" date="2023-03" db="EMBL/GenBank/DDBJ databases">
        <title>Genome insight into feeding habits of ladybird beetles.</title>
        <authorList>
            <person name="Li H.-S."/>
            <person name="Huang Y.-H."/>
            <person name="Pang H."/>
        </authorList>
    </citation>
    <scope>NUCLEOTIDE SEQUENCE [LARGE SCALE GENOMIC DNA]</scope>
    <source>
        <strain evidence="12">SYSU_2023b</strain>
        <tissue evidence="12">Whole body</tissue>
    </source>
</reference>
<comment type="caution">
    <text evidence="12">The sequence shown here is derived from an EMBL/GenBank/DDBJ whole genome shotgun (WGS) entry which is preliminary data.</text>
</comment>
<dbReference type="AlphaFoldDB" id="A0AAW1TM00"/>
<comment type="similarity">
    <text evidence="2 10">Belongs to the calycin superfamily. Lipocalin family.</text>
</comment>
<dbReference type="SUPFAM" id="SSF50814">
    <property type="entry name" value="Lipocalins"/>
    <property type="match status" value="1"/>
</dbReference>
<evidence type="ECO:0000256" key="4">
    <source>
        <dbReference type="ARBA" id="ARBA00022448"/>
    </source>
</evidence>
<dbReference type="GO" id="GO:0006629">
    <property type="term" value="P:lipid metabolic process"/>
    <property type="evidence" value="ECO:0007669"/>
    <property type="project" value="TreeGrafter"/>
</dbReference>
<dbReference type="GO" id="GO:0005737">
    <property type="term" value="C:cytoplasm"/>
    <property type="evidence" value="ECO:0007669"/>
    <property type="project" value="TreeGrafter"/>
</dbReference>
<dbReference type="GO" id="GO:0031409">
    <property type="term" value="F:pigment binding"/>
    <property type="evidence" value="ECO:0007669"/>
    <property type="project" value="InterPro"/>
</dbReference>
<dbReference type="FunFam" id="2.40.128.20:FF:000003">
    <property type="entry name" value="Apolipoprotein D"/>
    <property type="match status" value="1"/>
</dbReference>
<keyword evidence="8" id="KW-1015">Disulfide bond</keyword>
<dbReference type="Proteomes" id="UP001431783">
    <property type="component" value="Unassembled WGS sequence"/>
</dbReference>
<feature type="domain" description="Lipocalin/cytosolic fatty-acid binding" evidence="11">
    <location>
        <begin position="42"/>
        <end position="183"/>
    </location>
</feature>
<dbReference type="PANTHER" id="PTHR10612:SF34">
    <property type="entry name" value="APOLIPOPROTEIN D"/>
    <property type="match status" value="1"/>
</dbReference>
<evidence type="ECO:0000256" key="7">
    <source>
        <dbReference type="ARBA" id="ARBA00023121"/>
    </source>
</evidence>
<evidence type="ECO:0000256" key="3">
    <source>
        <dbReference type="ARBA" id="ARBA00019890"/>
    </source>
</evidence>
<evidence type="ECO:0000256" key="6">
    <source>
        <dbReference type="ARBA" id="ARBA00022729"/>
    </source>
</evidence>
<dbReference type="Gene3D" id="2.40.128.20">
    <property type="match status" value="1"/>
</dbReference>
<evidence type="ECO:0000256" key="9">
    <source>
        <dbReference type="ARBA" id="ARBA00023180"/>
    </source>
</evidence>
<name>A0AAW1TM00_9CUCU</name>
<keyword evidence="13" id="KW-1185">Reference proteome</keyword>
<dbReference type="PIRSF" id="PIRSF036893">
    <property type="entry name" value="Lipocalin_ApoD"/>
    <property type="match status" value="1"/>
</dbReference>
<keyword evidence="6 10" id="KW-0732">Signal</keyword>
<organism evidence="12 13">
    <name type="scientific">Henosepilachna vigintioctopunctata</name>
    <dbReference type="NCBI Taxonomy" id="420089"/>
    <lineage>
        <taxon>Eukaryota</taxon>
        <taxon>Metazoa</taxon>
        <taxon>Ecdysozoa</taxon>
        <taxon>Arthropoda</taxon>
        <taxon>Hexapoda</taxon>
        <taxon>Insecta</taxon>
        <taxon>Pterygota</taxon>
        <taxon>Neoptera</taxon>
        <taxon>Endopterygota</taxon>
        <taxon>Coleoptera</taxon>
        <taxon>Polyphaga</taxon>
        <taxon>Cucujiformia</taxon>
        <taxon>Coccinelloidea</taxon>
        <taxon>Coccinellidae</taxon>
        <taxon>Epilachninae</taxon>
        <taxon>Epilachnini</taxon>
        <taxon>Henosepilachna</taxon>
    </lineage>
</organism>
<evidence type="ECO:0000313" key="13">
    <source>
        <dbReference type="Proteomes" id="UP001431783"/>
    </source>
</evidence>
<proteinExistence type="inferred from homology"/>
<dbReference type="InterPro" id="IPR022271">
    <property type="entry name" value="Lipocalin_ApoD"/>
</dbReference>
<keyword evidence="5" id="KW-0964">Secreted</keyword>
<protein>
    <recommendedName>
        <fullName evidence="3">Apolipoprotein D</fullName>
    </recommendedName>
</protein>
<accession>A0AAW1TM00</accession>